<dbReference type="EMBL" id="PRLG01000015">
    <property type="protein sequence ID" value="PYY29771.1"/>
    <property type="molecule type" value="Genomic_DNA"/>
</dbReference>
<sequence>MMFSVYILERCKLGARVRLYLNSKCVEGIYSGFFYNSVVINKSGSVVYIHPHMISAVQVMSPRKKKRRI</sequence>
<reference evidence="1 2" key="1">
    <citation type="submission" date="2018-01" db="EMBL/GenBank/DDBJ databases">
        <title>Genome sequence of the PGP bacterium Paenibacillus illinoisensis E3.</title>
        <authorList>
            <person name="Rolli E."/>
            <person name="Marasco R."/>
            <person name="Bessem C."/>
            <person name="Michoud G."/>
            <person name="Gaiarsa S."/>
            <person name="Borin S."/>
            <person name="Daffonchio D."/>
        </authorList>
    </citation>
    <scope>NUCLEOTIDE SEQUENCE [LARGE SCALE GENOMIC DNA]</scope>
    <source>
        <strain evidence="1 2">E3</strain>
    </source>
</reference>
<proteinExistence type="predicted"/>
<comment type="caution">
    <text evidence="1">The sequence shown here is derived from an EMBL/GenBank/DDBJ whole genome shotgun (WGS) entry which is preliminary data.</text>
</comment>
<evidence type="ECO:0000313" key="2">
    <source>
        <dbReference type="Proteomes" id="UP000247459"/>
    </source>
</evidence>
<dbReference type="AlphaFoldDB" id="A0A2W0D1F4"/>
<dbReference type="Proteomes" id="UP000247459">
    <property type="component" value="Unassembled WGS sequence"/>
</dbReference>
<name>A0A2W0D1F4_9BACL</name>
<organism evidence="1 2">
    <name type="scientific">Paenibacillus illinoisensis</name>
    <dbReference type="NCBI Taxonomy" id="59845"/>
    <lineage>
        <taxon>Bacteria</taxon>
        <taxon>Bacillati</taxon>
        <taxon>Bacillota</taxon>
        <taxon>Bacilli</taxon>
        <taxon>Bacillales</taxon>
        <taxon>Paenibacillaceae</taxon>
        <taxon>Paenibacillus</taxon>
    </lineage>
</organism>
<accession>A0A2W0D1F4</accession>
<protein>
    <submittedName>
        <fullName evidence="1">Uncharacterized protein</fullName>
    </submittedName>
</protein>
<evidence type="ECO:0000313" key="1">
    <source>
        <dbReference type="EMBL" id="PYY29771.1"/>
    </source>
</evidence>
<gene>
    <name evidence="1" type="ORF">PIL02S_01971</name>
</gene>